<gene>
    <name evidence="1" type="ORF">F2Z25_06920</name>
</gene>
<evidence type="ECO:0000313" key="1">
    <source>
        <dbReference type="EMBL" id="KAA5208418.1"/>
    </source>
</evidence>
<accession>A0A5M5X3F3</accession>
<dbReference type="Proteomes" id="UP000429838">
    <property type="component" value="Unassembled WGS sequence"/>
</dbReference>
<comment type="caution">
    <text evidence="1">The sequence shown here is derived from an EMBL/GenBank/DDBJ whole genome shotgun (WGS) entry which is preliminary data.</text>
</comment>
<dbReference type="EMBL" id="VWAQ01000005">
    <property type="protein sequence ID" value="KAA5208418.1"/>
    <property type="molecule type" value="Genomic_DNA"/>
</dbReference>
<dbReference type="AlphaFoldDB" id="A0A5M5X3F3"/>
<sequence length="498" mass="55840">MKGIDKIWMYLYLLAVALTGCDDENETMSLPESPTTVTIMGYEDSFIETRASNVINRDGLGKRYGDIYIRQRKDATGTTEDSFVEVVAWGKYQVPEGQYGVLEHVADIANSKKLEWEDSKQRYVFQALNVPKNILYEDQPSNVEIDMKGAGNGNTEESRASGKVTFAGGIEALKGGLEYFVGAGVGPWQLLDNGEGIVVTLRRQVAKVQFSSISRLLQDGSKDYSITKCTIIFPNQPQEASFNFDEFHKEYDDMNSIPNSRIGDFATLHPTTEPNKTGVEFEWLKNLDNVLIDGRPISNDFENDTNIVRSVYLMPFKYWETDHKYEEQAGFFIVKLPGNGSEQERVYTGNLLGSNSSNSHYLRAGHYADVSLTLTDGTEAGGTGSMIIKWNKEEKEEVPHHPVPGIYKAEEAKLLLEALQKNDASVIPKNCYKQEMIDGKTVNVIRLFTNIDWSQITEELHIPDSFVLVCQGYKIQLGKEGKITGEITEELHVITSVT</sequence>
<reference evidence="1 2" key="1">
    <citation type="journal article" date="2019" name="Nat. Med.">
        <title>A library of human gut bacterial isolates paired with longitudinal multiomics data enables mechanistic microbiome research.</title>
        <authorList>
            <person name="Poyet M."/>
            <person name="Groussin M."/>
            <person name="Gibbons S.M."/>
            <person name="Avila-Pacheco J."/>
            <person name="Jiang X."/>
            <person name="Kearney S.M."/>
            <person name="Perrotta A.R."/>
            <person name="Berdy B."/>
            <person name="Zhao S."/>
            <person name="Lieberman T.D."/>
            <person name="Swanson P.K."/>
            <person name="Smith M."/>
            <person name="Roesemann S."/>
            <person name="Alexander J.E."/>
            <person name="Rich S.A."/>
            <person name="Livny J."/>
            <person name="Vlamakis H."/>
            <person name="Clish C."/>
            <person name="Bullock K."/>
            <person name="Deik A."/>
            <person name="Scott J."/>
            <person name="Pierce K.A."/>
            <person name="Xavier R.J."/>
            <person name="Alm E.J."/>
        </authorList>
    </citation>
    <scope>NUCLEOTIDE SEQUENCE [LARGE SCALE GENOMIC DNA]</scope>
    <source>
        <strain evidence="1 2">BIOML-A1</strain>
    </source>
</reference>
<organism evidence="1 2">
    <name type="scientific">Bacteroides fragilis</name>
    <dbReference type="NCBI Taxonomy" id="817"/>
    <lineage>
        <taxon>Bacteria</taxon>
        <taxon>Pseudomonadati</taxon>
        <taxon>Bacteroidota</taxon>
        <taxon>Bacteroidia</taxon>
        <taxon>Bacteroidales</taxon>
        <taxon>Bacteroidaceae</taxon>
        <taxon>Bacteroides</taxon>
    </lineage>
</organism>
<proteinExistence type="predicted"/>
<evidence type="ECO:0000313" key="2">
    <source>
        <dbReference type="Proteomes" id="UP000429838"/>
    </source>
</evidence>
<dbReference type="PROSITE" id="PS51257">
    <property type="entry name" value="PROKAR_LIPOPROTEIN"/>
    <property type="match status" value="1"/>
</dbReference>
<protein>
    <submittedName>
        <fullName evidence="1">Uncharacterized protein</fullName>
    </submittedName>
</protein>
<name>A0A5M5X3F3_BACFG</name>